<feature type="transmembrane region" description="Helical" evidence="1">
    <location>
        <begin position="6"/>
        <end position="28"/>
    </location>
</feature>
<comment type="caution">
    <text evidence="2">The sequence shown here is derived from an EMBL/GenBank/DDBJ whole genome shotgun (WGS) entry which is preliminary data.</text>
</comment>
<keyword evidence="1" id="KW-0812">Transmembrane</keyword>
<dbReference type="PIRSF" id="PIRSF005610">
    <property type="entry name" value="SirB"/>
    <property type="match status" value="1"/>
</dbReference>
<dbReference type="Pfam" id="PF04247">
    <property type="entry name" value="SirB"/>
    <property type="match status" value="1"/>
</dbReference>
<evidence type="ECO:0000313" key="2">
    <source>
        <dbReference type="EMBL" id="OIQ97267.1"/>
    </source>
</evidence>
<evidence type="ECO:0000256" key="1">
    <source>
        <dbReference type="SAM" id="Phobius"/>
    </source>
</evidence>
<reference evidence="2" key="1">
    <citation type="submission" date="2016-10" db="EMBL/GenBank/DDBJ databases">
        <title>Sequence of Gallionella enrichment culture.</title>
        <authorList>
            <person name="Poehlein A."/>
            <person name="Muehling M."/>
            <person name="Daniel R."/>
        </authorList>
    </citation>
    <scope>NUCLEOTIDE SEQUENCE</scope>
</reference>
<dbReference type="InterPro" id="IPR007360">
    <property type="entry name" value="SirB"/>
</dbReference>
<organism evidence="2">
    <name type="scientific">mine drainage metagenome</name>
    <dbReference type="NCBI Taxonomy" id="410659"/>
    <lineage>
        <taxon>unclassified sequences</taxon>
        <taxon>metagenomes</taxon>
        <taxon>ecological metagenomes</taxon>
    </lineage>
</organism>
<dbReference type="AlphaFoldDB" id="A0A1J5S649"/>
<accession>A0A1J5S649</accession>
<protein>
    <recommendedName>
        <fullName evidence="3">Invasion gene expression up-regulator, SirB</fullName>
    </recommendedName>
</protein>
<evidence type="ECO:0008006" key="3">
    <source>
        <dbReference type="Google" id="ProtNLM"/>
    </source>
</evidence>
<dbReference type="PANTHER" id="PTHR39594:SF1">
    <property type="entry name" value="PROTEIN YCHQ"/>
    <property type="match status" value="1"/>
</dbReference>
<sequence>MNTYLAIKYVHVACVVLSGGGFVLRGIWTLSDSPQLQRRWVRILPHVNDSLLLGAAITLCVLGGQYPLAQAWLTAKVFGLIAYIILGAIALDRGRSVKVRLASGIAALTVFGYIASVALTKDAWGMLAMLRSAGG</sequence>
<dbReference type="EMBL" id="MLJW01000135">
    <property type="protein sequence ID" value="OIQ97267.1"/>
    <property type="molecule type" value="Genomic_DNA"/>
</dbReference>
<keyword evidence="1" id="KW-0472">Membrane</keyword>
<feature type="transmembrane region" description="Helical" evidence="1">
    <location>
        <begin position="99"/>
        <end position="119"/>
    </location>
</feature>
<dbReference type="PANTHER" id="PTHR39594">
    <property type="entry name" value="PROTEIN YCHQ"/>
    <property type="match status" value="1"/>
</dbReference>
<gene>
    <name evidence="2" type="ORF">GALL_206670</name>
</gene>
<keyword evidence="1" id="KW-1133">Transmembrane helix</keyword>
<feature type="transmembrane region" description="Helical" evidence="1">
    <location>
        <begin position="72"/>
        <end position="92"/>
    </location>
</feature>
<dbReference type="GO" id="GO:0005886">
    <property type="term" value="C:plasma membrane"/>
    <property type="evidence" value="ECO:0007669"/>
    <property type="project" value="TreeGrafter"/>
</dbReference>
<proteinExistence type="predicted"/>
<name>A0A1J5S649_9ZZZZ</name>